<reference evidence="7 8" key="1">
    <citation type="submission" date="2014-01" db="EMBL/GenBank/DDBJ databases">
        <title>Roseivivax halodurans JCM 10272 Genome Sequencing.</title>
        <authorList>
            <person name="Lai Q."/>
            <person name="Li G."/>
            <person name="Shao Z."/>
        </authorList>
    </citation>
    <scope>NUCLEOTIDE SEQUENCE [LARGE SCALE GENOMIC DNA]</scope>
    <source>
        <strain evidence="7 8">JCM 10272</strain>
    </source>
</reference>
<dbReference type="Gene3D" id="1.10.760.10">
    <property type="entry name" value="Cytochrome c-like domain"/>
    <property type="match status" value="1"/>
</dbReference>
<evidence type="ECO:0000313" key="7">
    <source>
        <dbReference type="EMBL" id="ETX14983.1"/>
    </source>
</evidence>
<dbReference type="eggNOG" id="COG3474">
    <property type="taxonomic scope" value="Bacteria"/>
</dbReference>
<keyword evidence="1 4" id="KW-0349">Heme</keyword>
<dbReference type="RefSeq" id="WP_037261160.1">
    <property type="nucleotide sequence ID" value="NZ_JALZ01000007.1"/>
</dbReference>
<feature type="signal peptide" evidence="5">
    <location>
        <begin position="1"/>
        <end position="18"/>
    </location>
</feature>
<dbReference type="Proteomes" id="UP000022447">
    <property type="component" value="Unassembled WGS sequence"/>
</dbReference>
<dbReference type="InterPro" id="IPR009056">
    <property type="entry name" value="Cyt_c-like_dom"/>
</dbReference>
<dbReference type="AlphaFoldDB" id="X7EIL8"/>
<evidence type="ECO:0000259" key="6">
    <source>
        <dbReference type="PROSITE" id="PS51007"/>
    </source>
</evidence>
<organism evidence="7 8">
    <name type="scientific">Roseivivax halodurans JCM 10272</name>
    <dbReference type="NCBI Taxonomy" id="1449350"/>
    <lineage>
        <taxon>Bacteria</taxon>
        <taxon>Pseudomonadati</taxon>
        <taxon>Pseudomonadota</taxon>
        <taxon>Alphaproteobacteria</taxon>
        <taxon>Rhodobacterales</taxon>
        <taxon>Roseobacteraceae</taxon>
        <taxon>Roseivivax</taxon>
    </lineage>
</organism>
<feature type="domain" description="Cytochrome c" evidence="6">
    <location>
        <begin position="19"/>
        <end position="133"/>
    </location>
</feature>
<dbReference type="GO" id="GO:0009055">
    <property type="term" value="F:electron transfer activity"/>
    <property type="evidence" value="ECO:0007669"/>
    <property type="project" value="InterPro"/>
</dbReference>
<protein>
    <submittedName>
        <fullName evidence="7">Cytochrome C550</fullName>
    </submittedName>
</protein>
<keyword evidence="5" id="KW-0732">Signal</keyword>
<name>X7EIL8_9RHOB</name>
<evidence type="ECO:0000256" key="5">
    <source>
        <dbReference type="SAM" id="SignalP"/>
    </source>
</evidence>
<keyword evidence="2 4" id="KW-0479">Metal-binding</keyword>
<dbReference type="SUPFAM" id="SSF46626">
    <property type="entry name" value="Cytochrome c"/>
    <property type="match status" value="1"/>
</dbReference>
<dbReference type="GO" id="GO:0046872">
    <property type="term" value="F:metal ion binding"/>
    <property type="evidence" value="ECO:0007669"/>
    <property type="project" value="UniProtKB-KW"/>
</dbReference>
<keyword evidence="8" id="KW-1185">Reference proteome</keyword>
<comment type="caution">
    <text evidence="7">The sequence shown here is derived from an EMBL/GenBank/DDBJ whole genome shotgun (WGS) entry which is preliminary data.</text>
</comment>
<evidence type="ECO:0000313" key="8">
    <source>
        <dbReference type="Proteomes" id="UP000022447"/>
    </source>
</evidence>
<evidence type="ECO:0000256" key="2">
    <source>
        <dbReference type="ARBA" id="ARBA00022723"/>
    </source>
</evidence>
<feature type="chain" id="PRO_5004977928" evidence="5">
    <location>
        <begin position="19"/>
        <end position="134"/>
    </location>
</feature>
<dbReference type="OrthoDB" id="9805828at2"/>
<dbReference type="EMBL" id="JALZ01000007">
    <property type="protein sequence ID" value="ETX14983.1"/>
    <property type="molecule type" value="Genomic_DNA"/>
</dbReference>
<gene>
    <name evidence="7" type="ORF">OCH239_19495</name>
</gene>
<evidence type="ECO:0000256" key="4">
    <source>
        <dbReference type="PROSITE-ProRule" id="PRU00433"/>
    </source>
</evidence>
<sequence>MVRFLCVALWAVAAPAMAQDVARGEALFSNCTACHRIVAPDGTVLRGGGLAGPNLYGAAGGRAGAQPGFNYSRWLTRLGEQGVTWTPDDFAAYIENPTQYTKNVLGDPAARARMAFRQSTGAADIWAYLDALGR</sequence>
<accession>X7EIL8</accession>
<keyword evidence="3 4" id="KW-0408">Iron</keyword>
<evidence type="ECO:0000256" key="1">
    <source>
        <dbReference type="ARBA" id="ARBA00022617"/>
    </source>
</evidence>
<dbReference type="InterPro" id="IPR036909">
    <property type="entry name" value="Cyt_c-like_dom_sf"/>
</dbReference>
<dbReference type="STRING" id="1449350.OCH239_19495"/>
<proteinExistence type="predicted"/>
<dbReference type="GO" id="GO:0020037">
    <property type="term" value="F:heme binding"/>
    <property type="evidence" value="ECO:0007669"/>
    <property type="project" value="InterPro"/>
</dbReference>
<dbReference type="PROSITE" id="PS51007">
    <property type="entry name" value="CYTC"/>
    <property type="match status" value="1"/>
</dbReference>
<evidence type="ECO:0000256" key="3">
    <source>
        <dbReference type="ARBA" id="ARBA00023004"/>
    </source>
</evidence>